<reference evidence="2" key="1">
    <citation type="submission" date="2018-08" db="EMBL/GenBank/DDBJ databases">
        <authorList>
            <person name="Liu Z.-W."/>
            <person name="Du Z.-J."/>
        </authorList>
    </citation>
    <scope>NUCLEOTIDE SEQUENCE [LARGE SCALE GENOMIC DNA]</scope>
    <source>
        <strain evidence="2">H4X</strain>
    </source>
</reference>
<evidence type="ECO:0000313" key="1">
    <source>
        <dbReference type="EMBL" id="RDV16251.1"/>
    </source>
</evidence>
<protein>
    <submittedName>
        <fullName evidence="1">Uncharacterized protein</fullName>
    </submittedName>
</protein>
<proteinExistence type="predicted"/>
<gene>
    <name evidence="1" type="ORF">DXT99_06160</name>
</gene>
<dbReference type="EMBL" id="QRGR01000005">
    <property type="protein sequence ID" value="RDV16251.1"/>
    <property type="molecule type" value="Genomic_DNA"/>
</dbReference>
<keyword evidence="2" id="KW-1185">Reference proteome</keyword>
<comment type="caution">
    <text evidence="1">The sequence shown here is derived from an EMBL/GenBank/DDBJ whole genome shotgun (WGS) entry which is preliminary data.</text>
</comment>
<accession>A0A3D8LFM7</accession>
<evidence type="ECO:0000313" key="2">
    <source>
        <dbReference type="Proteomes" id="UP000256708"/>
    </source>
</evidence>
<dbReference type="OrthoDB" id="894012at2"/>
<sequence length="77" mass="8874">MKAIEVTGEIDNKGVLRLDHPLKVRDKKVKVIILVSEDEELEDKQWLAAMTNNPVFDFLHEEQENIYSLTDGKPSHD</sequence>
<dbReference type="Proteomes" id="UP000256708">
    <property type="component" value="Unassembled WGS sequence"/>
</dbReference>
<name>A0A3D8LFM7_9BACT</name>
<dbReference type="RefSeq" id="WP_115564661.1">
    <property type="nucleotide sequence ID" value="NZ_QRGR01000005.1"/>
</dbReference>
<organism evidence="1 2">
    <name type="scientific">Pontibacter diazotrophicus</name>
    <dbReference type="NCBI Taxonomy" id="1400979"/>
    <lineage>
        <taxon>Bacteria</taxon>
        <taxon>Pseudomonadati</taxon>
        <taxon>Bacteroidota</taxon>
        <taxon>Cytophagia</taxon>
        <taxon>Cytophagales</taxon>
        <taxon>Hymenobacteraceae</taxon>
        <taxon>Pontibacter</taxon>
    </lineage>
</organism>
<dbReference type="AlphaFoldDB" id="A0A3D8LFM7"/>